<evidence type="ECO:0000256" key="1">
    <source>
        <dbReference type="SAM" id="MobiDB-lite"/>
    </source>
</evidence>
<name>A0A5J4YI44_PORPP</name>
<proteinExistence type="predicted"/>
<reference evidence="3" key="1">
    <citation type="journal article" date="2019" name="Nat. Commun.">
        <title>Expansion of phycobilisome linker gene families in mesophilic red algae.</title>
        <authorList>
            <person name="Lee J."/>
            <person name="Kim D."/>
            <person name="Bhattacharya D."/>
            <person name="Yoon H.S."/>
        </authorList>
    </citation>
    <scope>NUCLEOTIDE SEQUENCE [LARGE SCALE GENOMIC DNA]</scope>
    <source>
        <strain evidence="3">CCMP 1328</strain>
    </source>
</reference>
<accession>A0A5J4YI44</accession>
<protein>
    <submittedName>
        <fullName evidence="2">Uncharacterized protein</fullName>
    </submittedName>
</protein>
<sequence>MTSLLRWTGWRSCVFVGTRRGIPRAGFASRRLKWEQQKLAQKEWERFTKSPEFLEAQERFTPGPEFFMKDNLGLGVFKEVNTPEEFDLHFKGKGEENLRFKGLAEAEAAKGSKKAKGAAKPEEILKKIIEPTLVQEDEDYEEYERARQAFFKEWNLHCRIEQRKFDLEMNRLKRSQTAALKALPKWRIPETKRECEPEPINRWSPTETPPIPGYGQSKIRDDDT</sequence>
<comment type="caution">
    <text evidence="2">The sequence shown here is derived from an EMBL/GenBank/DDBJ whole genome shotgun (WGS) entry which is preliminary data.</text>
</comment>
<dbReference type="AlphaFoldDB" id="A0A5J4YI44"/>
<gene>
    <name evidence="2" type="ORF">FVE85_4518</name>
</gene>
<organism evidence="2 3">
    <name type="scientific">Porphyridium purpureum</name>
    <name type="common">Red alga</name>
    <name type="synonym">Porphyridium cruentum</name>
    <dbReference type="NCBI Taxonomy" id="35688"/>
    <lineage>
        <taxon>Eukaryota</taxon>
        <taxon>Rhodophyta</taxon>
        <taxon>Bangiophyceae</taxon>
        <taxon>Porphyridiales</taxon>
        <taxon>Porphyridiaceae</taxon>
        <taxon>Porphyridium</taxon>
    </lineage>
</organism>
<keyword evidence="3" id="KW-1185">Reference proteome</keyword>
<evidence type="ECO:0000313" key="2">
    <source>
        <dbReference type="EMBL" id="KAA8491101.1"/>
    </source>
</evidence>
<evidence type="ECO:0000313" key="3">
    <source>
        <dbReference type="Proteomes" id="UP000324585"/>
    </source>
</evidence>
<dbReference type="EMBL" id="VRMN01000016">
    <property type="protein sequence ID" value="KAA8491101.1"/>
    <property type="molecule type" value="Genomic_DNA"/>
</dbReference>
<feature type="region of interest" description="Disordered" evidence="1">
    <location>
        <begin position="188"/>
        <end position="224"/>
    </location>
</feature>
<dbReference type="Proteomes" id="UP000324585">
    <property type="component" value="Unassembled WGS sequence"/>
</dbReference>